<accession>A0AAV0Y008</accession>
<dbReference type="InterPro" id="IPR008906">
    <property type="entry name" value="HATC_C_dom"/>
</dbReference>
<evidence type="ECO:0000313" key="3">
    <source>
        <dbReference type="EMBL" id="CAI6373723.1"/>
    </source>
</evidence>
<dbReference type="EMBL" id="CARXXK010001118">
    <property type="protein sequence ID" value="CAI6373723.1"/>
    <property type="molecule type" value="Genomic_DNA"/>
</dbReference>
<dbReference type="AlphaFoldDB" id="A0AAV0Y008"/>
<protein>
    <recommendedName>
        <fullName evidence="2">TTF-type domain-containing protein</fullName>
    </recommendedName>
</protein>
<sequence>MMKSKVLSGSAKRKKKEQQTKNILLTNKKINNLFRCIRPEANGSAESQSDITPQENLLDISTNCGIEEKLTEEANGSAESQSDITPQENVLDISTNCGIEEKLTEEANGSAESQSDITPHDNLLNISTNCGIEEKLTEEANGSAEIQSDIAPRDNLLDIGANFEIEEKLTEDNMVKVNIEETTTELNSVDWNLYKDPFFWPKNMPKSFIECCIEKGPDYFQNLNSDFINSKRSDKNFNRHLTLAMFTRSLPNGQKCNRKWLLYSPSEGSVYCFVCKLYGSNRESPFISGGFDKWKKSERIGEHENSLQHRNATNKWLLRSNTNNSVNKELCSQISAETNYWFEVLKRLVSVITFLSSRGLAFRGKEEKLNSQHNGNYLGLLELISEYDPFLKAHIEQYGNQGKGNPSYLSKTVCNELMTIMKNSLSTFIINEIKECKYFSIIMDSTPDLTKVDQMAIILRYCTLTGVEERLLGLFPIKDHQGQSMYKVLDDFLEKSELDIMNIRGQSYDNASNMSGQFKGLQAYVKNKNPLAVFIPCTAHSLNLVGVNSVNCCTEAVHFFDFVQKLYNFFSGSTHRWNVLINILKKEEKNSVKGNSSRLLTLKSLSDTRWSCHAEACKAIVVNYKQILTALKSMYDGEENNVTTLDAKSLWKKMVKRETAYMSLLWNDIMERSNKTSTKLQHSNCDTMKAINLLKSLKCYVLSLRDSNSIYEEKIPNLSPEITIYYSDEKQRKKIKKFPDGSINEEVLKGKNKFRVQTHIFIIDKFVSELNKRISAYEYIGDHFLFITHLTQESNETIDLSVSTFISKYKNDVDITLQNELVQFKEYWKLCQPSFDPADISQLFSWFGNQSLEEVFPCLFTTLKIYLTIPVANCSAERAFSKLTRIKNKYRTSQTQENLDIQMILYSENDLLKSLDLNDVLKELASSKARKKKFN</sequence>
<feature type="domain" description="TTF-type" evidence="2">
    <location>
        <begin position="245"/>
        <end position="328"/>
    </location>
</feature>
<dbReference type="GO" id="GO:0046983">
    <property type="term" value="F:protein dimerization activity"/>
    <property type="evidence" value="ECO:0007669"/>
    <property type="project" value="InterPro"/>
</dbReference>
<dbReference type="InterPro" id="IPR006580">
    <property type="entry name" value="Znf_TTF"/>
</dbReference>
<gene>
    <name evidence="3" type="ORF">MEUPH1_LOCUS27431</name>
</gene>
<comment type="caution">
    <text evidence="3">The sequence shown here is derived from an EMBL/GenBank/DDBJ whole genome shotgun (WGS) entry which is preliminary data.</text>
</comment>
<dbReference type="SUPFAM" id="SSF53098">
    <property type="entry name" value="Ribonuclease H-like"/>
    <property type="match status" value="1"/>
</dbReference>
<name>A0AAV0Y008_9HEMI</name>
<dbReference type="Pfam" id="PF14291">
    <property type="entry name" value="DUF4371"/>
    <property type="match status" value="1"/>
</dbReference>
<feature type="region of interest" description="Disordered" evidence="1">
    <location>
        <begin position="1"/>
        <end position="22"/>
    </location>
</feature>
<evidence type="ECO:0000256" key="1">
    <source>
        <dbReference type="SAM" id="MobiDB-lite"/>
    </source>
</evidence>
<proteinExistence type="predicted"/>
<dbReference type="Pfam" id="PF05699">
    <property type="entry name" value="Dimer_Tnp_hAT"/>
    <property type="match status" value="1"/>
</dbReference>
<dbReference type="SMART" id="SM00597">
    <property type="entry name" value="ZnF_TTF"/>
    <property type="match status" value="1"/>
</dbReference>
<dbReference type="PANTHER" id="PTHR45749">
    <property type="match status" value="1"/>
</dbReference>
<evidence type="ECO:0000259" key="2">
    <source>
        <dbReference type="SMART" id="SM00597"/>
    </source>
</evidence>
<dbReference type="PANTHER" id="PTHR45749:SF23">
    <property type="entry name" value="ZINC FINGER MYM-TYPE PROTEIN 1-LIKE"/>
    <property type="match status" value="1"/>
</dbReference>
<organism evidence="3 4">
    <name type="scientific">Macrosiphum euphorbiae</name>
    <name type="common">potato aphid</name>
    <dbReference type="NCBI Taxonomy" id="13131"/>
    <lineage>
        <taxon>Eukaryota</taxon>
        <taxon>Metazoa</taxon>
        <taxon>Ecdysozoa</taxon>
        <taxon>Arthropoda</taxon>
        <taxon>Hexapoda</taxon>
        <taxon>Insecta</taxon>
        <taxon>Pterygota</taxon>
        <taxon>Neoptera</taxon>
        <taxon>Paraneoptera</taxon>
        <taxon>Hemiptera</taxon>
        <taxon>Sternorrhyncha</taxon>
        <taxon>Aphidomorpha</taxon>
        <taxon>Aphidoidea</taxon>
        <taxon>Aphididae</taxon>
        <taxon>Macrosiphini</taxon>
        <taxon>Macrosiphum</taxon>
    </lineage>
</organism>
<dbReference type="InterPro" id="IPR025398">
    <property type="entry name" value="DUF4371"/>
</dbReference>
<reference evidence="3 4" key="1">
    <citation type="submission" date="2023-01" db="EMBL/GenBank/DDBJ databases">
        <authorList>
            <person name="Whitehead M."/>
        </authorList>
    </citation>
    <scope>NUCLEOTIDE SEQUENCE [LARGE SCALE GENOMIC DNA]</scope>
</reference>
<keyword evidence="4" id="KW-1185">Reference proteome</keyword>
<dbReference type="InterPro" id="IPR012337">
    <property type="entry name" value="RNaseH-like_sf"/>
</dbReference>
<evidence type="ECO:0000313" key="4">
    <source>
        <dbReference type="Proteomes" id="UP001160148"/>
    </source>
</evidence>
<dbReference type="Proteomes" id="UP001160148">
    <property type="component" value="Unassembled WGS sequence"/>
</dbReference>